<proteinExistence type="predicted"/>
<reference evidence="2 3" key="1">
    <citation type="journal article" date="2018" name="Nat. Ecol. Evol.">
        <title>Pezizomycetes genomes reveal the molecular basis of ectomycorrhizal truffle lifestyle.</title>
        <authorList>
            <person name="Murat C."/>
            <person name="Payen T."/>
            <person name="Noel B."/>
            <person name="Kuo A."/>
            <person name="Morin E."/>
            <person name="Chen J."/>
            <person name="Kohler A."/>
            <person name="Krizsan K."/>
            <person name="Balestrini R."/>
            <person name="Da Silva C."/>
            <person name="Montanini B."/>
            <person name="Hainaut M."/>
            <person name="Levati E."/>
            <person name="Barry K.W."/>
            <person name="Belfiori B."/>
            <person name="Cichocki N."/>
            <person name="Clum A."/>
            <person name="Dockter R.B."/>
            <person name="Fauchery L."/>
            <person name="Guy J."/>
            <person name="Iotti M."/>
            <person name="Le Tacon F."/>
            <person name="Lindquist E.A."/>
            <person name="Lipzen A."/>
            <person name="Malagnac F."/>
            <person name="Mello A."/>
            <person name="Molinier V."/>
            <person name="Miyauchi S."/>
            <person name="Poulain J."/>
            <person name="Riccioni C."/>
            <person name="Rubini A."/>
            <person name="Sitrit Y."/>
            <person name="Splivallo R."/>
            <person name="Traeger S."/>
            <person name="Wang M."/>
            <person name="Zifcakova L."/>
            <person name="Wipf D."/>
            <person name="Zambonelli A."/>
            <person name="Paolocci F."/>
            <person name="Nowrousian M."/>
            <person name="Ottonello S."/>
            <person name="Baldrian P."/>
            <person name="Spatafora J.W."/>
            <person name="Henrissat B."/>
            <person name="Nagy L.G."/>
            <person name="Aury J.M."/>
            <person name="Wincker P."/>
            <person name="Grigoriev I.V."/>
            <person name="Bonfante P."/>
            <person name="Martin F.M."/>
        </authorList>
    </citation>
    <scope>NUCLEOTIDE SEQUENCE [LARGE SCALE GENOMIC DNA]</scope>
    <source>
        <strain evidence="2 3">RN42</strain>
    </source>
</reference>
<dbReference type="OrthoDB" id="6133115at2759"/>
<gene>
    <name evidence="2" type="ORF">BJ508DRAFT_170753</name>
</gene>
<dbReference type="EMBL" id="ML119726">
    <property type="protein sequence ID" value="RPA77469.1"/>
    <property type="molecule type" value="Genomic_DNA"/>
</dbReference>
<feature type="compositionally biased region" description="Basic and acidic residues" evidence="1">
    <location>
        <begin position="180"/>
        <end position="193"/>
    </location>
</feature>
<sequence>MSETEPRTPSSFGTLRRNCQDAVDLFAEARQSRTLDPRLQYSIDDTFVRFLSWAGNVGALAPGNASIDFRLQDESKVKTLLQSMLSRLKEDLQDLVKPPLDIMDEEEEPESADEGVYSEEEGDEEDHDGMEYGDDSDGTSSGRLESMDEGKDGEAERDGYKADIGDDDEDSCEESESDEDKSLESQALRERANPHLRVASHSEVHERVHSPTCSSSGSASSSSDYGSSTSSDSEKDEIWSATMKNMRKTIDQLVRFAVILRRPASSNENSRVRAFMATKSNDELDLIAFGEEEYGLRENLAWRLRAVDFPNLPEALHERLFESFVFRKMLLKYRERHQAKLKQGTKLLPSYSSPLDNAPSTQPVSIPSIPQIPEPAGISELDYGFLQLDHNMGDTPTPNTGEHATIQPPPPPRTEHSMGWTLYSDTIASHANHENHSTYERSLLGSAITGAGARRREHYNIPKHFNASDADFGGSADVCEYCRKIISREEKEGARWSRHVLRDLKPYICLFPECTDADPYYGNTEEWLSHMQEHACFWKCQAQITELAVAQGCEGDFNSEAELQEHYHMHHQQHLSEGQILQLLDICVVPSSDTFGVLASRLNRTVTVCPMCNKTPDVDCEPVSEAVDDDEIALRKGTVLYDCLLSHLEEFALRILADDELNATEGESWPGRTRTERSGSAITTRASQYGHDEQMSDGSDNTETGLPVAPSLWQANEHAELLQYSQDLAEVDDMDDTVRNEYEEMLKLRFSTTVNALSLDANQDTLLQEFWKKQQLKEGKSDR</sequence>
<keyword evidence="3" id="KW-1185">Reference proteome</keyword>
<feature type="region of interest" description="Disordered" evidence="1">
    <location>
        <begin position="665"/>
        <end position="707"/>
    </location>
</feature>
<protein>
    <recommendedName>
        <fullName evidence="4">C2H2-type domain-containing protein</fullName>
    </recommendedName>
</protein>
<dbReference type="PANTHER" id="PTHR35391">
    <property type="entry name" value="C2H2-TYPE DOMAIN-CONTAINING PROTEIN-RELATED"/>
    <property type="match status" value="1"/>
</dbReference>
<feature type="region of interest" description="Disordered" evidence="1">
    <location>
        <begin position="99"/>
        <end position="236"/>
    </location>
</feature>
<dbReference type="AlphaFoldDB" id="A0A3N4HUW7"/>
<dbReference type="PANTHER" id="PTHR35391:SF7">
    <property type="entry name" value="C2H2-TYPE DOMAIN-CONTAINING PROTEIN"/>
    <property type="match status" value="1"/>
</dbReference>
<feature type="compositionally biased region" description="Polar residues" evidence="1">
    <location>
        <begin position="678"/>
        <end position="687"/>
    </location>
</feature>
<evidence type="ECO:0008006" key="4">
    <source>
        <dbReference type="Google" id="ProtNLM"/>
    </source>
</evidence>
<feature type="compositionally biased region" description="Basic and acidic residues" evidence="1">
    <location>
        <begin position="200"/>
        <end position="209"/>
    </location>
</feature>
<feature type="compositionally biased region" description="Acidic residues" evidence="1">
    <location>
        <begin position="102"/>
        <end position="137"/>
    </location>
</feature>
<organism evidence="2 3">
    <name type="scientific">Ascobolus immersus RN42</name>
    <dbReference type="NCBI Taxonomy" id="1160509"/>
    <lineage>
        <taxon>Eukaryota</taxon>
        <taxon>Fungi</taxon>
        <taxon>Dikarya</taxon>
        <taxon>Ascomycota</taxon>
        <taxon>Pezizomycotina</taxon>
        <taxon>Pezizomycetes</taxon>
        <taxon>Pezizales</taxon>
        <taxon>Ascobolaceae</taxon>
        <taxon>Ascobolus</taxon>
    </lineage>
</organism>
<feature type="compositionally biased region" description="Basic and acidic residues" evidence="1">
    <location>
        <begin position="145"/>
        <end position="164"/>
    </location>
</feature>
<evidence type="ECO:0000313" key="3">
    <source>
        <dbReference type="Proteomes" id="UP000275078"/>
    </source>
</evidence>
<name>A0A3N4HUW7_ASCIM</name>
<evidence type="ECO:0000256" key="1">
    <source>
        <dbReference type="SAM" id="MobiDB-lite"/>
    </source>
</evidence>
<evidence type="ECO:0000313" key="2">
    <source>
        <dbReference type="EMBL" id="RPA77469.1"/>
    </source>
</evidence>
<feature type="compositionally biased region" description="Acidic residues" evidence="1">
    <location>
        <begin position="165"/>
        <end position="179"/>
    </location>
</feature>
<dbReference type="Proteomes" id="UP000275078">
    <property type="component" value="Unassembled WGS sequence"/>
</dbReference>
<accession>A0A3N4HUW7</accession>
<feature type="compositionally biased region" description="Low complexity" evidence="1">
    <location>
        <begin position="210"/>
        <end position="231"/>
    </location>
</feature>